<gene>
    <name evidence="1" type="ORF">ABB29_04335</name>
</gene>
<dbReference type="NCBIfam" id="TIGR01643">
    <property type="entry name" value="YD_repeat_2x"/>
    <property type="match status" value="1"/>
</dbReference>
<dbReference type="EMBL" id="LDJL01000004">
    <property type="protein sequence ID" value="KRG71055.1"/>
    <property type="molecule type" value="Genomic_DNA"/>
</dbReference>
<dbReference type="STRING" id="344882.ABB29_04335"/>
<dbReference type="PATRIC" id="fig|344882.3.peg.2201"/>
<protein>
    <recommendedName>
        <fullName evidence="3">Type IV secretion protein Rhs</fullName>
    </recommendedName>
</protein>
<evidence type="ECO:0000313" key="1">
    <source>
        <dbReference type="EMBL" id="KRG71055.1"/>
    </source>
</evidence>
<evidence type="ECO:0008006" key="3">
    <source>
        <dbReference type="Google" id="ProtNLM"/>
    </source>
</evidence>
<proteinExistence type="predicted"/>
<dbReference type="Proteomes" id="UP000052052">
    <property type="component" value="Unassembled WGS sequence"/>
</dbReference>
<dbReference type="InterPro" id="IPR031325">
    <property type="entry name" value="RHS_repeat"/>
</dbReference>
<accession>A0A0R0CMA2</accession>
<organism evidence="1 2">
    <name type="scientific">Pseudoxanthomonas dokdonensis</name>
    <dbReference type="NCBI Taxonomy" id="344882"/>
    <lineage>
        <taxon>Bacteria</taxon>
        <taxon>Pseudomonadati</taxon>
        <taxon>Pseudomonadota</taxon>
        <taxon>Gammaproteobacteria</taxon>
        <taxon>Lysobacterales</taxon>
        <taxon>Lysobacteraceae</taxon>
        <taxon>Pseudoxanthomonas</taxon>
    </lineage>
</organism>
<name>A0A0R0CMA2_9GAMM</name>
<sequence length="894" mass="97166">MFVAAVTAVVAIAAIPHAKAIEPYVEYRKQVEKAESIDALKPDLMGEQVSLYDGSTRFEVTDISIPGNNSLPVQLVRSWSIELRVLSPGGGSSRDDSLGGIGNWTLEVPYIAGSFDAQFNWKGGYPGHGSDVSDSRCSKAIWPGTSQGFLLNDIWQGNAVTIPGQGSRVMLAVDADNPPPVGGSAQVWTTKDHDRFSCIPMKSGLTGEGFLMTDASGVKYYFDTAVSRTAAKINVPGNTTLRVRTYLLASRVQDRFGNYVDYTYDGNGQPVRIQSSDGRLISLSYSEGNLTSATANGRTWSYHYAGASGQTLASVDLPDGSRWLYEPVGSLTVGSPVDDSSSEPSCLGQELYADFGLNVTHPSGAKGRFSFSNTRHYRSGVPKSYCSSRTYNDSLQDQRLVYTLQAPYYWDVMSLYSKEITGAGLPGYTWSYSYDNGFQPLWSGNFSQGPCSTCVQEKTNRVTNPDGSKSLSRFGIVLAGNEARELGSSVLAADGKVMRTQSNLYLSDAEAVGQPFNPKWGNGPGSLFQNEAKVRPVVVREILQDGVTFRSAFNTGCVTAGKLCADALARPTMETESNSLGYARTNKTEYYDNTSVWVIGQVSKSWTNNVLVSETSYNASTALPVTIKSFGKIEQALTYNADGTVATVADGNGNKTSLSSWKRGTPQLIAYADGTTQSAVVDPNGWLQSVTDENGFVTAYTYDSLGRLASTTYPTGDSTAWHPTTYTFEYRNAAEHGLPAGHWLRRQNTGNHRRNTFLDALWRPVLVHEYDAADVEGTLVGTSTQYDSEGRVSFTSYPANNRVPPLQGVWTEYDALGRTTAVAQDSELGVLTTVTDYLPGFKTRTTDPNKGYTTTSYQVFATPTQEYPALIEQPEGVTTEINRDVFGKPLELTR</sequence>
<dbReference type="AlphaFoldDB" id="A0A0R0CMA2"/>
<dbReference type="Gene3D" id="2.180.10.10">
    <property type="entry name" value="RHS repeat-associated core"/>
    <property type="match status" value="1"/>
</dbReference>
<comment type="caution">
    <text evidence="1">The sequence shown here is derived from an EMBL/GenBank/DDBJ whole genome shotgun (WGS) entry which is preliminary data.</text>
</comment>
<evidence type="ECO:0000313" key="2">
    <source>
        <dbReference type="Proteomes" id="UP000052052"/>
    </source>
</evidence>
<reference evidence="1 2" key="1">
    <citation type="submission" date="2015-05" db="EMBL/GenBank/DDBJ databases">
        <title>Genome sequencing and analysis of members of genus Stenotrophomonas.</title>
        <authorList>
            <person name="Patil P.P."/>
            <person name="Midha S."/>
            <person name="Patil P.B."/>
        </authorList>
    </citation>
    <scope>NUCLEOTIDE SEQUENCE [LARGE SCALE GENOMIC DNA]</scope>
    <source>
        <strain evidence="1 2">DSM 21858</strain>
    </source>
</reference>
<keyword evidence="2" id="KW-1185">Reference proteome</keyword>
<dbReference type="InterPro" id="IPR006530">
    <property type="entry name" value="YD"/>
</dbReference>
<dbReference type="Pfam" id="PF05593">
    <property type="entry name" value="RHS_repeat"/>
    <property type="match status" value="1"/>
</dbReference>